<evidence type="ECO:0000256" key="4">
    <source>
        <dbReference type="ARBA" id="ARBA00022525"/>
    </source>
</evidence>
<dbReference type="AlphaFoldDB" id="A0A4W2EVQ9"/>
<dbReference type="InterPro" id="IPR018051">
    <property type="entry name" value="SP-C_palmitoylation_site"/>
</dbReference>
<protein>
    <recommendedName>
        <fullName evidence="10">Surfactant protein C</fullName>
    </recommendedName>
    <alternativeName>
        <fullName evidence="11">Pulmonary surfactant-associated protein C</fullName>
    </alternativeName>
    <alternativeName>
        <fullName evidence="9">Pulmonary surfactant-associated proteolipid SPL(Val)</fullName>
    </alternativeName>
</protein>
<evidence type="ECO:0000313" key="14">
    <source>
        <dbReference type="Ensembl" id="ENSBIXP00000041061.1"/>
    </source>
</evidence>
<evidence type="ECO:0000256" key="10">
    <source>
        <dbReference type="ARBA" id="ARBA00044778"/>
    </source>
</evidence>
<keyword evidence="6" id="KW-0564">Palmitate</keyword>
<accession>A0A4W2EVQ9</accession>
<dbReference type="InterPro" id="IPR001729">
    <property type="entry name" value="SP-C"/>
</dbReference>
<reference evidence="14" key="3">
    <citation type="submission" date="2025-09" db="UniProtKB">
        <authorList>
            <consortium name="Ensembl"/>
        </authorList>
    </citation>
    <scope>IDENTIFICATION</scope>
</reference>
<dbReference type="GO" id="GO:0097208">
    <property type="term" value="C:alveolar lamellar body"/>
    <property type="evidence" value="ECO:0007669"/>
    <property type="project" value="TreeGrafter"/>
</dbReference>
<evidence type="ECO:0000259" key="13">
    <source>
        <dbReference type="PROSITE" id="PS50869"/>
    </source>
</evidence>
<dbReference type="GO" id="GO:0007585">
    <property type="term" value="P:respiratory gaseous exchange by respiratory system"/>
    <property type="evidence" value="ECO:0007669"/>
    <property type="project" value="UniProtKB-KW"/>
</dbReference>
<reference evidence="14" key="2">
    <citation type="submission" date="2025-08" db="UniProtKB">
        <authorList>
            <consortium name="Ensembl"/>
        </authorList>
    </citation>
    <scope>IDENTIFICATION</scope>
</reference>
<evidence type="ECO:0000256" key="6">
    <source>
        <dbReference type="ARBA" id="ARBA00023139"/>
    </source>
</evidence>
<dbReference type="PROSITE" id="PS50869">
    <property type="entry name" value="BRICHOS"/>
    <property type="match status" value="1"/>
</dbReference>
<evidence type="ECO:0000256" key="1">
    <source>
        <dbReference type="ARBA" id="ARBA00002263"/>
    </source>
</evidence>
<dbReference type="Proteomes" id="UP000314981">
    <property type="component" value="Chromosome 8"/>
</dbReference>
<evidence type="ECO:0000256" key="2">
    <source>
        <dbReference type="ARBA" id="ARBA00004364"/>
    </source>
</evidence>
<dbReference type="Gene3D" id="3.30.390.150">
    <property type="match status" value="1"/>
</dbReference>
<proteinExistence type="predicted"/>
<dbReference type="InterPro" id="IPR015091">
    <property type="entry name" value="Surfactant_protein_propep"/>
</dbReference>
<dbReference type="PROSITE" id="PS00341">
    <property type="entry name" value="SURFACT_PALMITOYL"/>
    <property type="match status" value="1"/>
</dbReference>
<dbReference type="SMART" id="SM00019">
    <property type="entry name" value="SF_P"/>
    <property type="match status" value="1"/>
</dbReference>
<dbReference type="GO" id="GO:0005615">
    <property type="term" value="C:extracellular space"/>
    <property type="evidence" value="ECO:0007669"/>
    <property type="project" value="TreeGrafter"/>
</dbReference>
<feature type="domain" description="BRICHOS" evidence="13">
    <location>
        <begin position="115"/>
        <end position="210"/>
    </location>
</feature>
<evidence type="ECO:0000256" key="7">
    <source>
        <dbReference type="ARBA" id="ARBA00023157"/>
    </source>
</evidence>
<dbReference type="InterPro" id="IPR007084">
    <property type="entry name" value="BRICHOS_dom"/>
</dbReference>
<evidence type="ECO:0000256" key="3">
    <source>
        <dbReference type="ARBA" id="ARBA00022439"/>
    </source>
</evidence>
<keyword evidence="4" id="KW-0964">Secreted</keyword>
<dbReference type="PANTHER" id="PTHR10800:SF4">
    <property type="entry name" value="PULMONARY SURFACTANT-ASSOCIATED PROTEIN C"/>
    <property type="match status" value="1"/>
</dbReference>
<dbReference type="Pfam" id="PF04089">
    <property type="entry name" value="BRICHOS"/>
    <property type="match status" value="1"/>
</dbReference>
<evidence type="ECO:0000256" key="12">
    <source>
        <dbReference type="SAM" id="Phobius"/>
    </source>
</evidence>
<organism evidence="14 15">
    <name type="scientific">Bos indicus x Bos taurus</name>
    <name type="common">Hybrid cattle</name>
    <dbReference type="NCBI Taxonomy" id="30522"/>
    <lineage>
        <taxon>Eukaryota</taxon>
        <taxon>Metazoa</taxon>
        <taxon>Chordata</taxon>
        <taxon>Craniata</taxon>
        <taxon>Vertebrata</taxon>
        <taxon>Euteleostomi</taxon>
        <taxon>Mammalia</taxon>
        <taxon>Eutheria</taxon>
        <taxon>Laurasiatheria</taxon>
        <taxon>Artiodactyla</taxon>
        <taxon>Ruminantia</taxon>
        <taxon>Pecora</taxon>
        <taxon>Bovidae</taxon>
        <taxon>Bovinae</taxon>
        <taxon>Bos</taxon>
    </lineage>
</organism>
<dbReference type="Ensembl" id="ENSBIXT00000037462.1">
    <property type="protein sequence ID" value="ENSBIXP00000041061.1"/>
    <property type="gene ID" value="ENSBIXG00000005147.1"/>
</dbReference>
<reference evidence="14 15" key="1">
    <citation type="submission" date="2018-11" db="EMBL/GenBank/DDBJ databases">
        <title>Haplotype-resolved cattle genomes.</title>
        <authorList>
            <person name="Low W.Y."/>
            <person name="Tearle R."/>
            <person name="Bickhart D.M."/>
            <person name="Rosen B.D."/>
            <person name="Koren S."/>
            <person name="Rhie A."/>
            <person name="Hiendleder S."/>
            <person name="Phillippy A.M."/>
            <person name="Smith T.P.L."/>
            <person name="Williams J.L."/>
        </authorList>
    </citation>
    <scope>NUCLEOTIDE SEQUENCE [LARGE SCALE GENOMIC DNA]</scope>
</reference>
<evidence type="ECO:0000313" key="15">
    <source>
        <dbReference type="Proteomes" id="UP000314981"/>
    </source>
</evidence>
<evidence type="ECO:0000256" key="9">
    <source>
        <dbReference type="ARBA" id="ARBA00031633"/>
    </source>
</evidence>
<name>A0A4W2EVQ9_BOBOX</name>
<keyword evidence="5" id="KW-0305">Gaseous exchange</keyword>
<dbReference type="Pfam" id="PF08999">
    <property type="entry name" value="SP_C-Propep"/>
    <property type="match status" value="1"/>
</dbReference>
<feature type="transmembrane region" description="Helical" evidence="12">
    <location>
        <begin position="57"/>
        <end position="79"/>
    </location>
</feature>
<keyword evidence="8" id="KW-0449">Lipoprotein</keyword>
<comment type="function">
    <text evidence="1">Pulmonary surfactant associated proteins promote alveolar stability by lowering the surface tension at the air-liquid interface in the peripheral air spaces.</text>
</comment>
<comment type="subcellular location">
    <subcellularLocation>
        <location evidence="2">Secreted</location>
        <location evidence="2">Extracellular space</location>
        <location evidence="2">Surface film</location>
    </subcellularLocation>
</comment>
<evidence type="ECO:0000256" key="5">
    <source>
        <dbReference type="ARBA" id="ARBA00022713"/>
    </source>
</evidence>
<evidence type="ECO:0000256" key="8">
    <source>
        <dbReference type="ARBA" id="ARBA00023288"/>
    </source>
</evidence>
<keyword evidence="12" id="KW-1133">Transmembrane helix</keyword>
<dbReference type="PANTHER" id="PTHR10800">
    <property type="entry name" value="PULMONARY SURFACTANT-ASSOCIATED PROTEIN C"/>
    <property type="match status" value="1"/>
</dbReference>
<dbReference type="STRING" id="30522.A0A4W2EVQ9"/>
<keyword evidence="3" id="KW-0767">Surface film</keyword>
<evidence type="ECO:0000256" key="11">
    <source>
        <dbReference type="ARBA" id="ARBA00044825"/>
    </source>
</evidence>
<keyword evidence="7" id="KW-1015">Disulfide bond</keyword>
<sequence length="232" mass="25400">MLAHIRPSSYSEMRREGVYSKMDVGSKEVLMESPPDYTAVPGGRLLIPCCPVNIKRLLIVVVVVVLVVVVIVGALLMGLHMSQKHTEMVLEMSITGPEAQQRLALSERVGTTATFSIGSTGTVVYDYQRLLIAYKPAPGTCCYIMKMAPQNIPSLEALTRKLQNFQVGVWVRGSGLAFPRAAGRSILDDDFVTCKTLLLVDCQVNVLPGFPCTEPFLAKFPIPTLQPSCWLS</sequence>
<keyword evidence="15" id="KW-1185">Reference proteome</keyword>
<keyword evidence="12" id="KW-0472">Membrane</keyword>
<dbReference type="SMART" id="SM01039">
    <property type="entry name" value="BRICHOS"/>
    <property type="match status" value="1"/>
</dbReference>
<keyword evidence="12" id="KW-0812">Transmembrane</keyword>